<sequence>MIKLLKYDWKRNMDGVLSTLGILIAIQIVLPIVWEWRNWDSDTRITLGGIAYMAVAFALFASACRTYAYGLTRIHRRLLPVHPAAEFAAPLLLGTLYLVVLALIGIIQIGLTGVVHLEGVGGSEIFSAIAAFVVGVVFSYSLVFVCITVACSIRWKQRTLIGVALFVALINLNSYITDALFSSSTAFTGGVTFRTNTSTVVIEPGSFPHIGGDLLLNLVFAVLFMAVSVALVKTKVEI</sequence>
<accession>A0A4P6EX99</accession>
<feature type="transmembrane region" description="Helical" evidence="1">
    <location>
        <begin position="125"/>
        <end position="147"/>
    </location>
</feature>
<evidence type="ECO:0000313" key="3">
    <source>
        <dbReference type="Proteomes" id="UP000293568"/>
    </source>
</evidence>
<keyword evidence="1" id="KW-0472">Membrane</keyword>
<dbReference type="KEGG" id="pprt:ET464_01345"/>
<keyword evidence="1" id="KW-0812">Transmembrane</keyword>
<feature type="transmembrane region" description="Helical" evidence="1">
    <location>
        <begin position="159"/>
        <end position="176"/>
    </location>
</feature>
<evidence type="ECO:0000313" key="2">
    <source>
        <dbReference type="EMBL" id="QAY65227.1"/>
    </source>
</evidence>
<evidence type="ECO:0000256" key="1">
    <source>
        <dbReference type="SAM" id="Phobius"/>
    </source>
</evidence>
<dbReference type="RefSeq" id="WP_129437586.1">
    <property type="nucleotide sequence ID" value="NZ_CP035492.1"/>
</dbReference>
<dbReference type="Proteomes" id="UP000293568">
    <property type="component" value="Chromosome"/>
</dbReference>
<keyword evidence="3" id="KW-1185">Reference proteome</keyword>
<name>A0A4P6EX99_9BACL</name>
<feature type="transmembrane region" description="Helical" evidence="1">
    <location>
        <begin position="12"/>
        <end position="33"/>
    </location>
</feature>
<feature type="transmembrane region" description="Helical" evidence="1">
    <location>
        <begin position="45"/>
        <end position="68"/>
    </location>
</feature>
<gene>
    <name evidence="2" type="ORF">ET464_01345</name>
</gene>
<keyword evidence="1" id="KW-1133">Transmembrane helix</keyword>
<feature type="transmembrane region" description="Helical" evidence="1">
    <location>
        <begin position="89"/>
        <end position="113"/>
    </location>
</feature>
<reference evidence="2 3" key="1">
    <citation type="submission" date="2019-01" db="EMBL/GenBank/DDBJ databases">
        <title>Genome sequencing of strain FW100M-2.</title>
        <authorList>
            <person name="Heo J."/>
            <person name="Kim S.-J."/>
            <person name="Kim J.-S."/>
            <person name="Hong S.-B."/>
            <person name="Kwon S.-W."/>
        </authorList>
    </citation>
    <scope>NUCLEOTIDE SEQUENCE [LARGE SCALE GENOMIC DNA]</scope>
    <source>
        <strain evidence="2 3">FW100M-2</strain>
    </source>
</reference>
<organism evidence="2 3">
    <name type="scientific">Paenibacillus protaetiae</name>
    <dbReference type="NCBI Taxonomy" id="2509456"/>
    <lineage>
        <taxon>Bacteria</taxon>
        <taxon>Bacillati</taxon>
        <taxon>Bacillota</taxon>
        <taxon>Bacilli</taxon>
        <taxon>Bacillales</taxon>
        <taxon>Paenibacillaceae</taxon>
        <taxon>Paenibacillus</taxon>
    </lineage>
</organism>
<dbReference type="AlphaFoldDB" id="A0A4P6EX99"/>
<proteinExistence type="predicted"/>
<protein>
    <submittedName>
        <fullName evidence="2">Uncharacterized protein</fullName>
    </submittedName>
</protein>
<dbReference type="OrthoDB" id="2678893at2"/>
<dbReference type="EMBL" id="CP035492">
    <property type="protein sequence ID" value="QAY65227.1"/>
    <property type="molecule type" value="Genomic_DNA"/>
</dbReference>
<feature type="transmembrane region" description="Helical" evidence="1">
    <location>
        <begin position="214"/>
        <end position="232"/>
    </location>
</feature>